<keyword evidence="4 6" id="KW-0378">Hydrolase</keyword>
<comment type="similarity">
    <text evidence="1 6">Belongs to the peptidase S1B family.</text>
</comment>
<dbReference type="InterPro" id="IPR050966">
    <property type="entry name" value="Glutamyl_endopeptidase"/>
</dbReference>
<dbReference type="AlphaFoldDB" id="A0A2U2BX96"/>
<proteinExistence type="inferred from homology"/>
<evidence type="ECO:0000259" key="8">
    <source>
        <dbReference type="PROSITE" id="PS50240"/>
    </source>
</evidence>
<dbReference type="InterPro" id="IPR008256">
    <property type="entry name" value="Peptidase_S1B"/>
</dbReference>
<reference evidence="10" key="1">
    <citation type="submission" date="2018-05" db="EMBL/GenBank/DDBJ databases">
        <authorList>
            <person name="Liu B.-T."/>
        </authorList>
    </citation>
    <scope>NUCLEOTIDE SEQUENCE [LARGE SCALE GENOMIC DNA]</scope>
    <source>
        <strain evidence="10">WD6-1</strain>
    </source>
</reference>
<comment type="caution">
    <text evidence="9">The sequence shown here is derived from an EMBL/GenBank/DDBJ whole genome shotgun (WGS) entry which is preliminary data.</text>
</comment>
<dbReference type="GO" id="GO:0006508">
    <property type="term" value="P:proteolysis"/>
    <property type="evidence" value="ECO:0007669"/>
    <property type="project" value="UniProtKB-KW"/>
</dbReference>
<sequence>MRAALFSLLVLAFGATAPGFAQSAELLGSPPEAGERLGSGDFARLLQRVAKPAKPGVTAPVGDDSCRFANDRECDEPGVGTGACRAGTDHSDCWRIMTGREDDSCRWSNDGECDEPRFGTGACTQGTDLSDCGDVSHLRFRNDTCDTAFDGVCNEPGLGDGTCEERTDRADCAGRDRPATINDHFFGRDDRVLMDTGEFPWSVVGYVTFEAGGTCTATLVAPDVLVTASHCVHDDGRLAPAGQFTTGEDLPGGPRTARVIDHLIDPDWDGARFSETDQADGTDWALLRIDRRLGDELGHVGALDLVRARGEAGARRARIWQAGYSWDTGDSLSGNTDCRILTVYDDDTMAHDCDTTRGDSGSPFMVEADGDWFVVATDSNFRSNPDGPFIYIAARSEAWIDYLDDFAAGRIGAGGLRPAGPGKPGAPVTRKPPRSGD</sequence>
<dbReference type="PANTHER" id="PTHR15462:SF8">
    <property type="entry name" value="SERINE PROTEASE"/>
    <property type="match status" value="1"/>
</dbReference>
<dbReference type="RefSeq" id="WP_109251906.1">
    <property type="nucleotide sequence ID" value="NZ_QEXV01000001.1"/>
</dbReference>
<dbReference type="InterPro" id="IPR009003">
    <property type="entry name" value="Peptidase_S1_PA"/>
</dbReference>
<dbReference type="InterPro" id="IPR043504">
    <property type="entry name" value="Peptidase_S1_PA_chymotrypsin"/>
</dbReference>
<dbReference type="SMART" id="SM00020">
    <property type="entry name" value="Tryp_SPc"/>
    <property type="match status" value="1"/>
</dbReference>
<dbReference type="PROSITE" id="PS50240">
    <property type="entry name" value="TRYPSIN_DOM"/>
    <property type="match status" value="1"/>
</dbReference>
<evidence type="ECO:0000256" key="6">
    <source>
        <dbReference type="RuleBase" id="RU004296"/>
    </source>
</evidence>
<organism evidence="9 10">
    <name type="scientific">Marinicauda salina</name>
    <dbReference type="NCBI Taxonomy" id="2135793"/>
    <lineage>
        <taxon>Bacteria</taxon>
        <taxon>Pseudomonadati</taxon>
        <taxon>Pseudomonadota</taxon>
        <taxon>Alphaproteobacteria</taxon>
        <taxon>Maricaulales</taxon>
        <taxon>Maricaulaceae</taxon>
        <taxon>Marinicauda</taxon>
    </lineage>
</organism>
<keyword evidence="3 6" id="KW-0732">Signal</keyword>
<evidence type="ECO:0000256" key="4">
    <source>
        <dbReference type="ARBA" id="ARBA00022801"/>
    </source>
</evidence>
<dbReference type="Proteomes" id="UP000245168">
    <property type="component" value="Unassembled WGS sequence"/>
</dbReference>
<dbReference type="PANTHER" id="PTHR15462">
    <property type="entry name" value="SERINE PROTEASE"/>
    <property type="match status" value="1"/>
</dbReference>
<keyword evidence="5 6" id="KW-0720">Serine protease</keyword>
<dbReference type="GO" id="GO:0004252">
    <property type="term" value="F:serine-type endopeptidase activity"/>
    <property type="evidence" value="ECO:0007669"/>
    <property type="project" value="InterPro"/>
</dbReference>
<feature type="domain" description="Peptidase S1" evidence="8">
    <location>
        <begin position="185"/>
        <end position="408"/>
    </location>
</feature>
<dbReference type="SUPFAM" id="SSF50494">
    <property type="entry name" value="Trypsin-like serine proteases"/>
    <property type="match status" value="1"/>
</dbReference>
<dbReference type="OrthoDB" id="7426809at2"/>
<dbReference type="EMBL" id="QEXV01000001">
    <property type="protein sequence ID" value="PWE18632.1"/>
    <property type="molecule type" value="Genomic_DNA"/>
</dbReference>
<evidence type="ECO:0000256" key="7">
    <source>
        <dbReference type="SAM" id="MobiDB-lite"/>
    </source>
</evidence>
<dbReference type="PROSITE" id="PS00135">
    <property type="entry name" value="TRYPSIN_SER"/>
    <property type="match status" value="1"/>
</dbReference>
<evidence type="ECO:0000313" key="9">
    <source>
        <dbReference type="EMBL" id="PWE18632.1"/>
    </source>
</evidence>
<dbReference type="InterPro" id="IPR018114">
    <property type="entry name" value="TRYPSIN_HIS"/>
</dbReference>
<evidence type="ECO:0000256" key="3">
    <source>
        <dbReference type="ARBA" id="ARBA00022729"/>
    </source>
</evidence>
<dbReference type="PRINTS" id="PR00839">
    <property type="entry name" value="V8PROTEASE"/>
</dbReference>
<gene>
    <name evidence="9" type="ORF">DDZ18_03270</name>
</gene>
<keyword evidence="2 6" id="KW-0645">Protease</keyword>
<dbReference type="InterPro" id="IPR001254">
    <property type="entry name" value="Trypsin_dom"/>
</dbReference>
<dbReference type="InterPro" id="IPR033116">
    <property type="entry name" value="TRYPSIN_SER"/>
</dbReference>
<keyword evidence="10" id="KW-1185">Reference proteome</keyword>
<dbReference type="Gene3D" id="2.40.10.10">
    <property type="entry name" value="Trypsin-like serine proteases"/>
    <property type="match status" value="2"/>
</dbReference>
<evidence type="ECO:0000256" key="2">
    <source>
        <dbReference type="ARBA" id="ARBA00022670"/>
    </source>
</evidence>
<dbReference type="Pfam" id="PF00089">
    <property type="entry name" value="Trypsin"/>
    <property type="match status" value="1"/>
</dbReference>
<feature type="region of interest" description="Disordered" evidence="7">
    <location>
        <begin position="414"/>
        <end position="437"/>
    </location>
</feature>
<accession>A0A2U2BX96</accession>
<name>A0A2U2BX96_9PROT</name>
<evidence type="ECO:0000256" key="1">
    <source>
        <dbReference type="ARBA" id="ARBA00008764"/>
    </source>
</evidence>
<feature type="chain" id="PRO_5015372225" description="Serine protease" evidence="6">
    <location>
        <begin position="24"/>
        <end position="437"/>
    </location>
</feature>
<protein>
    <recommendedName>
        <fullName evidence="6">Serine protease</fullName>
        <ecNumber evidence="6">3.4.21.-</ecNumber>
    </recommendedName>
</protein>
<evidence type="ECO:0000256" key="5">
    <source>
        <dbReference type="ARBA" id="ARBA00022825"/>
    </source>
</evidence>
<dbReference type="EC" id="3.4.21.-" evidence="6"/>
<dbReference type="PROSITE" id="PS00134">
    <property type="entry name" value="TRYPSIN_HIS"/>
    <property type="match status" value="1"/>
</dbReference>
<feature type="signal peptide" evidence="6">
    <location>
        <begin position="1"/>
        <end position="23"/>
    </location>
</feature>
<evidence type="ECO:0000313" key="10">
    <source>
        <dbReference type="Proteomes" id="UP000245168"/>
    </source>
</evidence>